<gene>
    <name evidence="2" type="ORF">E2C01_087709</name>
</gene>
<reference evidence="2 3" key="1">
    <citation type="submission" date="2019-05" db="EMBL/GenBank/DDBJ databases">
        <title>Another draft genome of Portunus trituberculatus and its Hox gene families provides insights of decapod evolution.</title>
        <authorList>
            <person name="Jeong J.-H."/>
            <person name="Song I."/>
            <person name="Kim S."/>
            <person name="Choi T."/>
            <person name="Kim D."/>
            <person name="Ryu S."/>
            <person name="Kim W."/>
        </authorList>
    </citation>
    <scope>NUCLEOTIDE SEQUENCE [LARGE SCALE GENOMIC DNA]</scope>
    <source>
        <tissue evidence="2">Muscle</tissue>
    </source>
</reference>
<proteinExistence type="predicted"/>
<dbReference type="Proteomes" id="UP000324222">
    <property type="component" value="Unassembled WGS sequence"/>
</dbReference>
<evidence type="ECO:0000313" key="3">
    <source>
        <dbReference type="Proteomes" id="UP000324222"/>
    </source>
</evidence>
<keyword evidence="3" id="KW-1185">Reference proteome</keyword>
<name>A0A5B7J7B7_PORTR</name>
<protein>
    <submittedName>
        <fullName evidence="2">Uncharacterized protein</fullName>
    </submittedName>
</protein>
<dbReference type="AlphaFoldDB" id="A0A5B7J7B7"/>
<organism evidence="2 3">
    <name type="scientific">Portunus trituberculatus</name>
    <name type="common">Swimming crab</name>
    <name type="synonym">Neptunus trituberculatus</name>
    <dbReference type="NCBI Taxonomy" id="210409"/>
    <lineage>
        <taxon>Eukaryota</taxon>
        <taxon>Metazoa</taxon>
        <taxon>Ecdysozoa</taxon>
        <taxon>Arthropoda</taxon>
        <taxon>Crustacea</taxon>
        <taxon>Multicrustacea</taxon>
        <taxon>Malacostraca</taxon>
        <taxon>Eumalacostraca</taxon>
        <taxon>Eucarida</taxon>
        <taxon>Decapoda</taxon>
        <taxon>Pleocyemata</taxon>
        <taxon>Brachyura</taxon>
        <taxon>Eubrachyura</taxon>
        <taxon>Portunoidea</taxon>
        <taxon>Portunidae</taxon>
        <taxon>Portuninae</taxon>
        <taxon>Portunus</taxon>
    </lineage>
</organism>
<evidence type="ECO:0000313" key="2">
    <source>
        <dbReference type="EMBL" id="MPC92610.1"/>
    </source>
</evidence>
<evidence type="ECO:0000256" key="1">
    <source>
        <dbReference type="SAM" id="MobiDB-lite"/>
    </source>
</evidence>
<comment type="caution">
    <text evidence="2">The sequence shown here is derived from an EMBL/GenBank/DDBJ whole genome shotgun (WGS) entry which is preliminary data.</text>
</comment>
<sequence>MWCRDPTSRKTRQIKTNKQHWILQVLRDCEEVHCLITNVHHPTKECCRREEGGALDTSPRPSQLPQCRFLPRHASPP</sequence>
<accession>A0A5B7J7B7</accession>
<dbReference type="EMBL" id="VSRR010091908">
    <property type="protein sequence ID" value="MPC92610.1"/>
    <property type="molecule type" value="Genomic_DNA"/>
</dbReference>
<feature type="region of interest" description="Disordered" evidence="1">
    <location>
        <begin position="50"/>
        <end position="77"/>
    </location>
</feature>